<feature type="chain" id="PRO_5047222591" evidence="3">
    <location>
        <begin position="24"/>
        <end position="203"/>
    </location>
</feature>
<dbReference type="Pfam" id="PF02630">
    <property type="entry name" value="SCO1-SenC"/>
    <property type="match status" value="1"/>
</dbReference>
<keyword evidence="6" id="KW-1185">Reference proteome</keyword>
<evidence type="ECO:0000259" key="4">
    <source>
        <dbReference type="PROSITE" id="PS51352"/>
    </source>
</evidence>
<dbReference type="CDD" id="cd02968">
    <property type="entry name" value="SCO"/>
    <property type="match status" value="1"/>
</dbReference>
<sequence length="203" mass="21911">MQRRSTLKSLAAASVLLPLGLLGACSESKTVQFQSVDITGADYAKGFKLTDVNGQARTLEDFKGKVVVLFFGFAQCPDVCPTTLSELAEVKKMLGADGDKLQGVFVTVDPERDTPEVLKAYTAAFDPSFVALYADSPEKLAETTKDFKIYFKKVDGKTPGSYTIDHTAASYIYDPSGRLRLYSRYGSGAKPLANDVALLLKGA</sequence>
<dbReference type="InterPro" id="IPR003782">
    <property type="entry name" value="SCO1/SenC"/>
</dbReference>
<comment type="similarity">
    <text evidence="1">Belongs to the SCO1/2 family.</text>
</comment>
<dbReference type="SUPFAM" id="SSF52833">
    <property type="entry name" value="Thioredoxin-like"/>
    <property type="match status" value="1"/>
</dbReference>
<dbReference type="Gene3D" id="3.40.30.10">
    <property type="entry name" value="Glutaredoxin"/>
    <property type="match status" value="1"/>
</dbReference>
<name>A0ABV2QEA9_9BURK</name>
<dbReference type="PROSITE" id="PS51257">
    <property type="entry name" value="PROKAR_LIPOPROTEIN"/>
    <property type="match status" value="1"/>
</dbReference>
<dbReference type="Proteomes" id="UP001549320">
    <property type="component" value="Unassembled WGS sequence"/>
</dbReference>
<evidence type="ECO:0000256" key="1">
    <source>
        <dbReference type="ARBA" id="ARBA00010996"/>
    </source>
</evidence>
<dbReference type="EMBL" id="JBEPSH010000009">
    <property type="protein sequence ID" value="MET4579381.1"/>
    <property type="molecule type" value="Genomic_DNA"/>
</dbReference>
<organism evidence="5 6">
    <name type="scientific">Ottowia thiooxydans</name>
    <dbReference type="NCBI Taxonomy" id="219182"/>
    <lineage>
        <taxon>Bacteria</taxon>
        <taxon>Pseudomonadati</taxon>
        <taxon>Pseudomonadota</taxon>
        <taxon>Betaproteobacteria</taxon>
        <taxon>Burkholderiales</taxon>
        <taxon>Comamonadaceae</taxon>
        <taxon>Ottowia</taxon>
    </lineage>
</organism>
<gene>
    <name evidence="5" type="ORF">ABIE13_004509</name>
</gene>
<dbReference type="InterPro" id="IPR036249">
    <property type="entry name" value="Thioredoxin-like_sf"/>
</dbReference>
<proteinExistence type="inferred from homology"/>
<accession>A0ABV2QEA9</accession>
<evidence type="ECO:0000256" key="2">
    <source>
        <dbReference type="ARBA" id="ARBA00023008"/>
    </source>
</evidence>
<evidence type="ECO:0000256" key="3">
    <source>
        <dbReference type="SAM" id="SignalP"/>
    </source>
</evidence>
<protein>
    <submittedName>
        <fullName evidence="5">Protein SCO1/2</fullName>
    </submittedName>
</protein>
<evidence type="ECO:0000313" key="5">
    <source>
        <dbReference type="EMBL" id="MET4579381.1"/>
    </source>
</evidence>
<reference evidence="5 6" key="1">
    <citation type="submission" date="2024-06" db="EMBL/GenBank/DDBJ databases">
        <title>Sorghum-associated microbial communities from plants grown in Nebraska, USA.</title>
        <authorList>
            <person name="Schachtman D."/>
        </authorList>
    </citation>
    <scope>NUCLEOTIDE SEQUENCE [LARGE SCALE GENOMIC DNA]</scope>
    <source>
        <strain evidence="5 6">2709</strain>
    </source>
</reference>
<dbReference type="PANTHER" id="PTHR12151:SF25">
    <property type="entry name" value="LINALOOL DEHYDRATASE_ISOMERASE DOMAIN-CONTAINING PROTEIN"/>
    <property type="match status" value="1"/>
</dbReference>
<keyword evidence="3" id="KW-0732">Signal</keyword>
<keyword evidence="2" id="KW-0186">Copper</keyword>
<dbReference type="RefSeq" id="WP_354447425.1">
    <property type="nucleotide sequence ID" value="NZ_JBEPSH010000009.1"/>
</dbReference>
<feature type="signal peptide" evidence="3">
    <location>
        <begin position="1"/>
        <end position="23"/>
    </location>
</feature>
<dbReference type="PROSITE" id="PS51352">
    <property type="entry name" value="THIOREDOXIN_2"/>
    <property type="match status" value="1"/>
</dbReference>
<evidence type="ECO:0000313" key="6">
    <source>
        <dbReference type="Proteomes" id="UP001549320"/>
    </source>
</evidence>
<feature type="domain" description="Thioredoxin" evidence="4">
    <location>
        <begin position="38"/>
        <end position="203"/>
    </location>
</feature>
<comment type="caution">
    <text evidence="5">The sequence shown here is derived from an EMBL/GenBank/DDBJ whole genome shotgun (WGS) entry which is preliminary data.</text>
</comment>
<dbReference type="InterPro" id="IPR013766">
    <property type="entry name" value="Thioredoxin_domain"/>
</dbReference>
<dbReference type="PANTHER" id="PTHR12151">
    <property type="entry name" value="ELECTRON TRANSPORT PROTIN SCO1/SENC FAMILY MEMBER"/>
    <property type="match status" value="1"/>
</dbReference>